<dbReference type="Proteomes" id="UP001205185">
    <property type="component" value="Unassembled WGS sequence"/>
</dbReference>
<comment type="caution">
    <text evidence="1">The sequence shown here is derived from an EMBL/GenBank/DDBJ whole genome shotgun (WGS) entry which is preliminary data.</text>
</comment>
<proteinExistence type="predicted"/>
<name>A0ABT1II06_9PSEU</name>
<evidence type="ECO:0000313" key="2">
    <source>
        <dbReference type="Proteomes" id="UP001205185"/>
    </source>
</evidence>
<protein>
    <submittedName>
        <fullName evidence="1">Uncharacterized protein</fullName>
    </submittedName>
</protein>
<sequence>MSPYHAAAVVARDGQDCITLEVFATEADEPVKGSPAAKGYTVGDAALSFHGHWQTAYFGGTGPITVVIQPHPNLSG</sequence>
<organism evidence="1 2">
    <name type="scientific">Actinokineospora diospyrosa</name>
    <dbReference type="NCBI Taxonomy" id="103728"/>
    <lineage>
        <taxon>Bacteria</taxon>
        <taxon>Bacillati</taxon>
        <taxon>Actinomycetota</taxon>
        <taxon>Actinomycetes</taxon>
        <taxon>Pseudonocardiales</taxon>
        <taxon>Pseudonocardiaceae</taxon>
        <taxon>Actinokineospora</taxon>
    </lineage>
</organism>
<reference evidence="1 2" key="1">
    <citation type="submission" date="2022-06" db="EMBL/GenBank/DDBJ databases">
        <title>Genomic Encyclopedia of Archaeal and Bacterial Type Strains, Phase II (KMG-II): from individual species to whole genera.</title>
        <authorList>
            <person name="Goeker M."/>
        </authorList>
    </citation>
    <scope>NUCLEOTIDE SEQUENCE [LARGE SCALE GENOMIC DNA]</scope>
    <source>
        <strain evidence="1 2">DSM 44255</strain>
    </source>
</reference>
<accession>A0ABT1II06</accession>
<keyword evidence="2" id="KW-1185">Reference proteome</keyword>
<evidence type="ECO:0000313" key="1">
    <source>
        <dbReference type="EMBL" id="MCP2272278.1"/>
    </source>
</evidence>
<gene>
    <name evidence="1" type="ORF">LV75_004804</name>
</gene>
<dbReference type="EMBL" id="JAMTCO010000012">
    <property type="protein sequence ID" value="MCP2272278.1"/>
    <property type="molecule type" value="Genomic_DNA"/>
</dbReference>